<keyword evidence="4" id="KW-1185">Reference proteome</keyword>
<feature type="transmembrane region" description="Helical" evidence="2">
    <location>
        <begin position="88"/>
        <end position="105"/>
    </location>
</feature>
<evidence type="ECO:0000313" key="3">
    <source>
        <dbReference type="EMBL" id="TQD89058.1"/>
    </source>
</evidence>
<organism evidence="3 4">
    <name type="scientific">Malus baccata</name>
    <name type="common">Siberian crab apple</name>
    <name type="synonym">Pyrus baccata</name>
    <dbReference type="NCBI Taxonomy" id="106549"/>
    <lineage>
        <taxon>Eukaryota</taxon>
        <taxon>Viridiplantae</taxon>
        <taxon>Streptophyta</taxon>
        <taxon>Embryophyta</taxon>
        <taxon>Tracheophyta</taxon>
        <taxon>Spermatophyta</taxon>
        <taxon>Magnoliopsida</taxon>
        <taxon>eudicotyledons</taxon>
        <taxon>Gunneridae</taxon>
        <taxon>Pentapetalae</taxon>
        <taxon>rosids</taxon>
        <taxon>fabids</taxon>
        <taxon>Rosales</taxon>
        <taxon>Rosaceae</taxon>
        <taxon>Amygdaloideae</taxon>
        <taxon>Maleae</taxon>
        <taxon>Malus</taxon>
    </lineage>
</organism>
<name>A0A540LRL5_MALBA</name>
<feature type="transmembrane region" description="Helical" evidence="2">
    <location>
        <begin position="6"/>
        <end position="23"/>
    </location>
</feature>
<evidence type="ECO:0000256" key="2">
    <source>
        <dbReference type="SAM" id="Phobius"/>
    </source>
</evidence>
<reference evidence="3 4" key="1">
    <citation type="journal article" date="2019" name="G3 (Bethesda)">
        <title>Sequencing of a Wild Apple (Malus baccata) Genome Unravels the Differences Between Cultivated and Wild Apple Species Regarding Disease Resistance and Cold Tolerance.</title>
        <authorList>
            <person name="Chen X."/>
        </authorList>
    </citation>
    <scope>NUCLEOTIDE SEQUENCE [LARGE SCALE GENOMIC DNA]</scope>
    <source>
        <strain evidence="4">cv. Shandingzi</strain>
        <tissue evidence="3">Leaves</tissue>
    </source>
</reference>
<dbReference type="STRING" id="106549.A0A540LRL5"/>
<keyword evidence="2" id="KW-0472">Membrane</keyword>
<evidence type="ECO:0000313" key="4">
    <source>
        <dbReference type="Proteomes" id="UP000315295"/>
    </source>
</evidence>
<evidence type="ECO:0000256" key="1">
    <source>
        <dbReference type="SAM" id="MobiDB-lite"/>
    </source>
</evidence>
<feature type="compositionally biased region" description="Low complexity" evidence="1">
    <location>
        <begin position="61"/>
        <end position="70"/>
    </location>
</feature>
<accession>A0A540LRL5</accession>
<protein>
    <submittedName>
        <fullName evidence="3">Uncharacterized protein</fullName>
    </submittedName>
</protein>
<keyword evidence="2" id="KW-0812">Transmembrane</keyword>
<dbReference type="AlphaFoldDB" id="A0A540LRL5"/>
<dbReference type="EMBL" id="VIEB01000493">
    <property type="protein sequence ID" value="TQD89058.1"/>
    <property type="molecule type" value="Genomic_DNA"/>
</dbReference>
<dbReference type="Proteomes" id="UP000315295">
    <property type="component" value="Unassembled WGS sequence"/>
</dbReference>
<sequence>MASQAANLWVLLGLGLAGILLMTRKLKKAIREDFGAFVERLQLLPSPQPAPPKAPHPSPASPSLSSTAQSFRSQAHAMAGSWKARESLIVLAIVTFGCLFAFSIAKEEATKLGTVGKRTPPEIQLEA</sequence>
<proteinExistence type="predicted"/>
<feature type="compositionally biased region" description="Pro residues" evidence="1">
    <location>
        <begin position="46"/>
        <end position="60"/>
    </location>
</feature>
<gene>
    <name evidence="3" type="ORF">C1H46_025449</name>
</gene>
<comment type="caution">
    <text evidence="3">The sequence shown here is derived from an EMBL/GenBank/DDBJ whole genome shotgun (WGS) entry which is preliminary data.</text>
</comment>
<feature type="region of interest" description="Disordered" evidence="1">
    <location>
        <begin position="45"/>
        <end position="71"/>
    </location>
</feature>
<keyword evidence="2" id="KW-1133">Transmembrane helix</keyword>